<evidence type="ECO:0000313" key="1">
    <source>
        <dbReference type="EMBL" id="MCU6698838.1"/>
    </source>
</evidence>
<keyword evidence="2" id="KW-1185">Reference proteome</keyword>
<proteinExistence type="predicted"/>
<dbReference type="EMBL" id="JAOQJV010000001">
    <property type="protein sequence ID" value="MCU6698838.1"/>
    <property type="molecule type" value="Genomic_DNA"/>
</dbReference>
<dbReference type="PROSITE" id="PS51257">
    <property type="entry name" value="PROKAR_LIPOPROTEIN"/>
    <property type="match status" value="1"/>
</dbReference>
<gene>
    <name evidence="1" type="ORF">OCV65_01090</name>
</gene>
<reference evidence="1 2" key="1">
    <citation type="journal article" date="2021" name="ISME Commun">
        <title>Automated analysis of genomic sequences facilitates high-throughput and comprehensive description of bacteria.</title>
        <authorList>
            <person name="Hitch T.C.A."/>
        </authorList>
    </citation>
    <scope>NUCLEOTIDE SEQUENCE [LARGE SCALE GENOMIC DNA]</scope>
    <source>
        <strain evidence="1 2">Sanger_02</strain>
    </source>
</reference>
<organism evidence="1 2">
    <name type="scientific">Dorea ammoniilytica</name>
    <dbReference type="NCBI Taxonomy" id="2981788"/>
    <lineage>
        <taxon>Bacteria</taxon>
        <taxon>Bacillati</taxon>
        <taxon>Bacillota</taxon>
        <taxon>Clostridia</taxon>
        <taxon>Lachnospirales</taxon>
        <taxon>Lachnospiraceae</taxon>
        <taxon>Dorea</taxon>
    </lineage>
</organism>
<dbReference type="Proteomes" id="UP001207605">
    <property type="component" value="Unassembled WGS sequence"/>
</dbReference>
<dbReference type="RefSeq" id="WP_262580629.1">
    <property type="nucleotide sequence ID" value="NZ_JAOQJV010000001.1"/>
</dbReference>
<evidence type="ECO:0008006" key="3">
    <source>
        <dbReference type="Google" id="ProtNLM"/>
    </source>
</evidence>
<evidence type="ECO:0000313" key="2">
    <source>
        <dbReference type="Proteomes" id="UP001207605"/>
    </source>
</evidence>
<sequence>MKRNIRIIVMGAFVINALIGCSKQNEVPDSTTKLLHAIVESPNEELYHAQPTEIGIGTDVPDEEEIEATQKAVEEEKNAWDETVGDCFAKGMFDTFLNSQERIYFLGASDVNGCQTSVKKIELVEKNDNIQHIKVTVQAETSDYKEAETKDFETEWRVIYDKDDPELIQTIELTDDDGFWEWNVKK</sequence>
<name>A0ABT2S2L1_9FIRM</name>
<protein>
    <recommendedName>
        <fullName evidence="3">Lipoprotein</fullName>
    </recommendedName>
</protein>
<accession>A0ABT2S2L1</accession>
<comment type="caution">
    <text evidence="1">The sequence shown here is derived from an EMBL/GenBank/DDBJ whole genome shotgun (WGS) entry which is preliminary data.</text>
</comment>